<keyword evidence="2" id="KW-0963">Cytoplasm</keyword>
<evidence type="ECO:0000256" key="2">
    <source>
        <dbReference type="ARBA" id="ARBA00022490"/>
    </source>
</evidence>
<dbReference type="PANTHER" id="PTHR33164">
    <property type="entry name" value="TRANSCRIPTIONAL REGULATOR, MARR FAMILY"/>
    <property type="match status" value="1"/>
</dbReference>
<evidence type="ECO:0000256" key="5">
    <source>
        <dbReference type="ARBA" id="ARBA00023163"/>
    </source>
</evidence>
<dbReference type="EMBL" id="JBHLWQ010000002">
    <property type="protein sequence ID" value="MFC0198818.1"/>
    <property type="molecule type" value="Genomic_DNA"/>
</dbReference>
<dbReference type="Gene3D" id="1.10.10.10">
    <property type="entry name" value="Winged helix-like DNA-binding domain superfamily/Winged helix DNA-binding domain"/>
    <property type="match status" value="1"/>
</dbReference>
<organism evidence="7 8">
    <name type="scientific">Paracoccus rhizosphaerae</name>
    <dbReference type="NCBI Taxonomy" id="1133347"/>
    <lineage>
        <taxon>Bacteria</taxon>
        <taxon>Pseudomonadati</taxon>
        <taxon>Pseudomonadota</taxon>
        <taxon>Alphaproteobacteria</taxon>
        <taxon>Rhodobacterales</taxon>
        <taxon>Paracoccaceae</taxon>
        <taxon>Paracoccus</taxon>
    </lineage>
</organism>
<evidence type="ECO:0000259" key="6">
    <source>
        <dbReference type="PROSITE" id="PS50995"/>
    </source>
</evidence>
<keyword evidence="5" id="KW-0804">Transcription</keyword>
<proteinExistence type="predicted"/>
<protein>
    <submittedName>
        <fullName evidence="7">MarR family winged helix-turn-helix transcriptional regulator</fullName>
    </submittedName>
</protein>
<comment type="caution">
    <text evidence="7">The sequence shown here is derived from an EMBL/GenBank/DDBJ whole genome shotgun (WGS) entry which is preliminary data.</text>
</comment>
<dbReference type="InterPro" id="IPR055166">
    <property type="entry name" value="Transc_reg_Sar_Rot_HTH"/>
</dbReference>
<dbReference type="PANTHER" id="PTHR33164:SF5">
    <property type="entry name" value="ORGANIC HYDROPEROXIDE RESISTANCE TRANSCRIPTIONAL REGULATOR"/>
    <property type="match status" value="1"/>
</dbReference>
<keyword evidence="3" id="KW-0805">Transcription regulation</keyword>
<dbReference type="CDD" id="cd00090">
    <property type="entry name" value="HTH_ARSR"/>
    <property type="match status" value="1"/>
</dbReference>
<keyword evidence="8" id="KW-1185">Reference proteome</keyword>
<feature type="domain" description="HTH marR-type" evidence="6">
    <location>
        <begin position="9"/>
        <end position="139"/>
    </location>
</feature>
<dbReference type="SMART" id="SM00347">
    <property type="entry name" value="HTH_MARR"/>
    <property type="match status" value="1"/>
</dbReference>
<evidence type="ECO:0000313" key="8">
    <source>
        <dbReference type="Proteomes" id="UP001589795"/>
    </source>
</evidence>
<dbReference type="InterPro" id="IPR039422">
    <property type="entry name" value="MarR/SlyA-like"/>
</dbReference>
<comment type="subcellular location">
    <subcellularLocation>
        <location evidence="1">Cytoplasm</location>
    </subcellularLocation>
</comment>
<dbReference type="SUPFAM" id="SSF46785">
    <property type="entry name" value="Winged helix' DNA-binding domain"/>
    <property type="match status" value="1"/>
</dbReference>
<dbReference type="Proteomes" id="UP001589795">
    <property type="component" value="Unassembled WGS sequence"/>
</dbReference>
<keyword evidence="4" id="KW-0238">DNA-binding</keyword>
<sequence length="160" mass="17066">MTNSASPLGALLCFDVYAVNLAFGRVYKPLLEPLGLTYPQYLVLLTLWSRDGQTVGHIGAGLGLDSSTLTPLIKRLEAAELVTRTRDPQDERRVIVSLTGRGRNLQSEASHVTACIAKATGLTAPEIVQLQSTLAKLRTALHDGVEGPAPAGPARKGPRQ</sequence>
<dbReference type="RefSeq" id="WP_265507837.1">
    <property type="nucleotide sequence ID" value="NZ_JAOTBE010000044.1"/>
</dbReference>
<evidence type="ECO:0000256" key="3">
    <source>
        <dbReference type="ARBA" id="ARBA00023015"/>
    </source>
</evidence>
<accession>A0ABV6CIP3</accession>
<reference evidence="7 8" key="1">
    <citation type="submission" date="2024-09" db="EMBL/GenBank/DDBJ databases">
        <authorList>
            <person name="Sun Q."/>
            <person name="Mori K."/>
        </authorList>
    </citation>
    <scope>NUCLEOTIDE SEQUENCE [LARGE SCALE GENOMIC DNA]</scope>
    <source>
        <strain evidence="7 8">CCM 7904</strain>
    </source>
</reference>
<evidence type="ECO:0000313" key="7">
    <source>
        <dbReference type="EMBL" id="MFC0198818.1"/>
    </source>
</evidence>
<evidence type="ECO:0000256" key="1">
    <source>
        <dbReference type="ARBA" id="ARBA00004496"/>
    </source>
</evidence>
<gene>
    <name evidence="7" type="ORF">ACFFIZ_00220</name>
</gene>
<dbReference type="InterPro" id="IPR000835">
    <property type="entry name" value="HTH_MarR-typ"/>
</dbReference>
<name>A0ABV6CIP3_9RHOB</name>
<dbReference type="InterPro" id="IPR036390">
    <property type="entry name" value="WH_DNA-bd_sf"/>
</dbReference>
<dbReference type="Pfam" id="PF22381">
    <property type="entry name" value="Staph_reg_Sar_Rot"/>
    <property type="match status" value="1"/>
</dbReference>
<dbReference type="InterPro" id="IPR036388">
    <property type="entry name" value="WH-like_DNA-bd_sf"/>
</dbReference>
<evidence type="ECO:0000256" key="4">
    <source>
        <dbReference type="ARBA" id="ARBA00023125"/>
    </source>
</evidence>
<dbReference type="InterPro" id="IPR011991">
    <property type="entry name" value="ArsR-like_HTH"/>
</dbReference>
<dbReference type="PROSITE" id="PS50995">
    <property type="entry name" value="HTH_MARR_2"/>
    <property type="match status" value="1"/>
</dbReference>